<name>A0A0B2P328_GLYSO</name>
<evidence type="ECO:0000259" key="1">
    <source>
        <dbReference type="Pfam" id="PF13966"/>
    </source>
</evidence>
<feature type="non-terminal residue" evidence="2">
    <location>
        <position position="1"/>
    </location>
</feature>
<dbReference type="AlphaFoldDB" id="A0A0B2P328"/>
<dbReference type="EMBL" id="KN670648">
    <property type="protein sequence ID" value="KHN01944.1"/>
    <property type="molecule type" value="Genomic_DNA"/>
</dbReference>
<reference evidence="2" key="1">
    <citation type="submission" date="2014-07" db="EMBL/GenBank/DDBJ databases">
        <title>Identification of a novel salt tolerance gene in wild soybean by whole-genome sequencing.</title>
        <authorList>
            <person name="Lam H.-M."/>
            <person name="Qi X."/>
            <person name="Li M.-W."/>
            <person name="Liu X."/>
            <person name="Xie M."/>
            <person name="Ni M."/>
            <person name="Xu X."/>
        </authorList>
    </citation>
    <scope>NUCLEOTIDE SEQUENCE [LARGE SCALE GENOMIC DNA]</scope>
    <source>
        <tissue evidence="2">Root</tissue>
    </source>
</reference>
<dbReference type="Proteomes" id="UP000053555">
    <property type="component" value="Unassembled WGS sequence"/>
</dbReference>
<feature type="non-terminal residue" evidence="2">
    <location>
        <position position="136"/>
    </location>
</feature>
<sequence>APSKVLVFSWRLLLNRLPTHDQLLRRRILVQDQHQSCVFCRPQSEDKNLLILHCPVFNQIWNSVLNWIGVADVLPADISHLYAHMGVILWSCRNRKRRSVFWHVTCWCIWLDRTVLFFNGGQFDSGSIMAQIQRLS</sequence>
<accession>A0A0B2P328</accession>
<protein>
    <recommendedName>
        <fullName evidence="1">Reverse transcriptase zinc-binding domain-containing protein</fullName>
    </recommendedName>
</protein>
<organism evidence="2">
    <name type="scientific">Glycine soja</name>
    <name type="common">Wild soybean</name>
    <dbReference type="NCBI Taxonomy" id="3848"/>
    <lineage>
        <taxon>Eukaryota</taxon>
        <taxon>Viridiplantae</taxon>
        <taxon>Streptophyta</taxon>
        <taxon>Embryophyta</taxon>
        <taxon>Tracheophyta</taxon>
        <taxon>Spermatophyta</taxon>
        <taxon>Magnoliopsida</taxon>
        <taxon>eudicotyledons</taxon>
        <taxon>Gunneridae</taxon>
        <taxon>Pentapetalae</taxon>
        <taxon>rosids</taxon>
        <taxon>fabids</taxon>
        <taxon>Fabales</taxon>
        <taxon>Fabaceae</taxon>
        <taxon>Papilionoideae</taxon>
        <taxon>50 kb inversion clade</taxon>
        <taxon>NPAAA clade</taxon>
        <taxon>indigoferoid/millettioid clade</taxon>
        <taxon>Phaseoleae</taxon>
        <taxon>Glycine</taxon>
        <taxon>Glycine subgen. Soja</taxon>
    </lineage>
</organism>
<proteinExistence type="predicted"/>
<gene>
    <name evidence="2" type="ORF">glysoja_046083</name>
</gene>
<dbReference type="InterPro" id="IPR026960">
    <property type="entry name" value="RVT-Znf"/>
</dbReference>
<dbReference type="Pfam" id="PF13966">
    <property type="entry name" value="zf-RVT"/>
    <property type="match status" value="1"/>
</dbReference>
<evidence type="ECO:0000313" key="2">
    <source>
        <dbReference type="EMBL" id="KHN01944.1"/>
    </source>
</evidence>
<feature type="domain" description="Reverse transcriptase zinc-binding" evidence="1">
    <location>
        <begin position="1"/>
        <end position="61"/>
    </location>
</feature>